<dbReference type="EMBL" id="OIVN01004001">
    <property type="protein sequence ID" value="SPD14880.1"/>
    <property type="molecule type" value="Genomic_DNA"/>
</dbReference>
<evidence type="ECO:0000256" key="4">
    <source>
        <dbReference type="ARBA" id="ARBA00022989"/>
    </source>
</evidence>
<feature type="transmembrane region" description="Helical" evidence="6">
    <location>
        <begin position="392"/>
        <end position="410"/>
    </location>
</feature>
<keyword evidence="4 6" id="KW-1133">Transmembrane helix</keyword>
<keyword evidence="3 6" id="KW-0812">Transmembrane</keyword>
<comment type="subcellular location">
    <subcellularLocation>
        <location evidence="1">Membrane</location>
        <topology evidence="1">Multi-pass membrane protein</topology>
    </subcellularLocation>
</comment>
<feature type="transmembrane region" description="Helical" evidence="6">
    <location>
        <begin position="20"/>
        <end position="45"/>
    </location>
</feature>
<comment type="similarity">
    <text evidence="2">Belongs to the nucleobase:cation symporter-2 (NCS2) (TC 2.A.40) family.</text>
</comment>
<evidence type="ECO:0000256" key="3">
    <source>
        <dbReference type="ARBA" id="ARBA00022692"/>
    </source>
</evidence>
<feature type="transmembrane region" description="Helical" evidence="6">
    <location>
        <begin position="190"/>
        <end position="212"/>
    </location>
</feature>
<feature type="transmembrane region" description="Helical" evidence="6">
    <location>
        <begin position="146"/>
        <end position="169"/>
    </location>
</feature>
<reference evidence="7" key="1">
    <citation type="submission" date="2018-02" db="EMBL/GenBank/DDBJ databases">
        <authorList>
            <person name="Cohen D.B."/>
            <person name="Kent A.D."/>
        </authorList>
    </citation>
    <scope>NUCLEOTIDE SEQUENCE</scope>
</reference>
<evidence type="ECO:0000313" key="7">
    <source>
        <dbReference type="EMBL" id="SPD14880.1"/>
    </source>
</evidence>
<dbReference type="AlphaFoldDB" id="A0A2N9HSX6"/>
<evidence type="ECO:0000256" key="1">
    <source>
        <dbReference type="ARBA" id="ARBA00004141"/>
    </source>
</evidence>
<accession>A0A2N9HSX6</accession>
<name>A0A2N9HSX6_FAGSY</name>
<proteinExistence type="inferred from homology"/>
<sequence>MVETANAAPRPAPAAPPLGAATFLLGFQHYIVMLGSTVLIANILVPQMGGDQGDKARVIQTLLFMAGLNTLFQTLIGTRLPTVMSASFTYIIPVLAIINDNPRQNFTSDHQRFLHIIRTIQGCLIVSSFVNIILGFSKTWGNLTRFFSPLVLVPVICVVGLGPFLRGFPLHLKQYLKRIHDLAQDTLERFGLLFCIGIAWAFAAILTAAGAYNNVGVQKKQSCRVDQTFPISSAPWIKMPYPFQWGTPIFSASHVFGMIGAALVTSAESTGTFYAAARLAGATPPPAHILSRSIGLQGIGTLLEGIFGSVVGTTASVENVGLLGLTYIGSRRVVQISTSFMIFFSIFGKFGAFFASIPLPIFAAIYCVLYGIVAAVGISFTQFVNTNNLRNLYVLGLSLFLGMSISQYFVTNTNMNTGNGPVKTGAGWFNDILNTIFSSSPTVAIIVGTLVDNTLEAKHTASERGLPWLVPFQRRNGDSRNDEFYSLPMRFHEYIPSRFPLPTFNRRPHI</sequence>
<feature type="transmembrane region" description="Helical" evidence="6">
    <location>
        <begin position="245"/>
        <end position="264"/>
    </location>
</feature>
<feature type="transmembrane region" description="Helical" evidence="6">
    <location>
        <begin position="82"/>
        <end position="101"/>
    </location>
</feature>
<dbReference type="GO" id="GO:0016020">
    <property type="term" value="C:membrane"/>
    <property type="evidence" value="ECO:0007669"/>
    <property type="project" value="UniProtKB-SubCell"/>
</dbReference>
<feature type="transmembrane region" description="Helical" evidence="6">
    <location>
        <begin position="361"/>
        <end position="380"/>
    </location>
</feature>
<evidence type="ECO:0000256" key="5">
    <source>
        <dbReference type="ARBA" id="ARBA00023136"/>
    </source>
</evidence>
<dbReference type="InterPro" id="IPR006043">
    <property type="entry name" value="NCS2"/>
</dbReference>
<feature type="transmembrane region" description="Helical" evidence="6">
    <location>
        <begin position="113"/>
        <end position="134"/>
    </location>
</feature>
<organism evidence="7">
    <name type="scientific">Fagus sylvatica</name>
    <name type="common">Beechnut</name>
    <dbReference type="NCBI Taxonomy" id="28930"/>
    <lineage>
        <taxon>Eukaryota</taxon>
        <taxon>Viridiplantae</taxon>
        <taxon>Streptophyta</taxon>
        <taxon>Embryophyta</taxon>
        <taxon>Tracheophyta</taxon>
        <taxon>Spermatophyta</taxon>
        <taxon>Magnoliopsida</taxon>
        <taxon>eudicotyledons</taxon>
        <taxon>Gunneridae</taxon>
        <taxon>Pentapetalae</taxon>
        <taxon>rosids</taxon>
        <taxon>fabids</taxon>
        <taxon>Fagales</taxon>
        <taxon>Fagaceae</taxon>
        <taxon>Fagus</taxon>
    </lineage>
</organism>
<feature type="transmembrane region" description="Helical" evidence="6">
    <location>
        <begin position="57"/>
        <end position="76"/>
    </location>
</feature>
<dbReference type="GO" id="GO:0022857">
    <property type="term" value="F:transmembrane transporter activity"/>
    <property type="evidence" value="ECO:0007669"/>
    <property type="project" value="InterPro"/>
</dbReference>
<feature type="transmembrane region" description="Helical" evidence="6">
    <location>
        <begin position="333"/>
        <end position="355"/>
    </location>
</feature>
<keyword evidence="5 6" id="KW-0472">Membrane</keyword>
<evidence type="ECO:0008006" key="8">
    <source>
        <dbReference type="Google" id="ProtNLM"/>
    </source>
</evidence>
<gene>
    <name evidence="7" type="ORF">FSB_LOCUS42762</name>
</gene>
<protein>
    <recommendedName>
        <fullName evidence="8">Nucleobase-ascorbate transporter 3</fullName>
    </recommendedName>
</protein>
<dbReference type="PANTHER" id="PTHR11119">
    <property type="entry name" value="XANTHINE-URACIL / VITAMIN C PERMEASE FAMILY MEMBER"/>
    <property type="match status" value="1"/>
</dbReference>
<dbReference type="Pfam" id="PF00860">
    <property type="entry name" value="Xan_ur_permease"/>
    <property type="match status" value="2"/>
</dbReference>
<evidence type="ECO:0000256" key="2">
    <source>
        <dbReference type="ARBA" id="ARBA00008821"/>
    </source>
</evidence>
<evidence type="ECO:0000256" key="6">
    <source>
        <dbReference type="SAM" id="Phobius"/>
    </source>
</evidence>